<reference evidence="2" key="2">
    <citation type="submission" date="2023-04" db="EMBL/GenBank/DDBJ databases">
        <authorList>
            <person name="Bu L."/>
            <person name="Lu L."/>
            <person name="Laidemitt M.R."/>
            <person name="Zhang S.M."/>
            <person name="Mutuku M."/>
            <person name="Mkoji G."/>
            <person name="Steinauer M."/>
            <person name="Loker E.S."/>
        </authorList>
    </citation>
    <scope>NUCLEOTIDE SEQUENCE</scope>
    <source>
        <strain evidence="2">KasaAsao</strain>
        <tissue evidence="2">Whole Snail</tissue>
    </source>
</reference>
<evidence type="ECO:0000313" key="3">
    <source>
        <dbReference type="Proteomes" id="UP001233172"/>
    </source>
</evidence>
<keyword evidence="3" id="KW-1185">Reference proteome</keyword>
<accession>A0AAD8F8F7</accession>
<evidence type="ECO:0000313" key="2">
    <source>
        <dbReference type="EMBL" id="KAK0055190.1"/>
    </source>
</evidence>
<feature type="non-terminal residue" evidence="2">
    <location>
        <position position="1"/>
    </location>
</feature>
<organism evidence="2 3">
    <name type="scientific">Biomphalaria pfeifferi</name>
    <name type="common">Bloodfluke planorb</name>
    <name type="synonym">Freshwater snail</name>
    <dbReference type="NCBI Taxonomy" id="112525"/>
    <lineage>
        <taxon>Eukaryota</taxon>
        <taxon>Metazoa</taxon>
        <taxon>Spiralia</taxon>
        <taxon>Lophotrochozoa</taxon>
        <taxon>Mollusca</taxon>
        <taxon>Gastropoda</taxon>
        <taxon>Heterobranchia</taxon>
        <taxon>Euthyneura</taxon>
        <taxon>Panpulmonata</taxon>
        <taxon>Hygrophila</taxon>
        <taxon>Lymnaeoidea</taxon>
        <taxon>Planorbidae</taxon>
        <taxon>Biomphalaria</taxon>
    </lineage>
</organism>
<proteinExistence type="predicted"/>
<dbReference type="AlphaFoldDB" id="A0AAD8F8F7"/>
<dbReference type="GO" id="GO:0003677">
    <property type="term" value="F:DNA binding"/>
    <property type="evidence" value="ECO:0007669"/>
    <property type="project" value="InterPro"/>
</dbReference>
<dbReference type="InterPro" id="IPR009057">
    <property type="entry name" value="Homeodomain-like_sf"/>
</dbReference>
<comment type="caution">
    <text evidence="2">The sequence shown here is derived from an EMBL/GenBank/DDBJ whole genome shotgun (WGS) entry which is preliminary data.</text>
</comment>
<evidence type="ECO:0000259" key="1">
    <source>
        <dbReference type="Pfam" id="PF05225"/>
    </source>
</evidence>
<sequence>RMVRNYQRKTQMASYGVQNLTEALTALNDGVSLKTASKKFNIPPKTLRRHRDSKVQKPGSIILGHFRRDFSEAEELDLVDIITKMEQQSSD</sequence>
<dbReference type="Pfam" id="PF05225">
    <property type="entry name" value="HTH_psq"/>
    <property type="match status" value="1"/>
</dbReference>
<dbReference type="Gene3D" id="1.10.10.60">
    <property type="entry name" value="Homeodomain-like"/>
    <property type="match status" value="1"/>
</dbReference>
<dbReference type="InterPro" id="IPR007889">
    <property type="entry name" value="HTH_Psq"/>
</dbReference>
<name>A0AAD8F8F7_BIOPF</name>
<gene>
    <name evidence="2" type="ORF">Bpfe_015481</name>
</gene>
<reference evidence="2" key="1">
    <citation type="journal article" date="2023" name="PLoS Negl. Trop. Dis.">
        <title>A genome sequence for Biomphalaria pfeifferi, the major vector snail for the human-infecting parasite Schistosoma mansoni.</title>
        <authorList>
            <person name="Bu L."/>
            <person name="Lu L."/>
            <person name="Laidemitt M.R."/>
            <person name="Zhang S.M."/>
            <person name="Mutuku M."/>
            <person name="Mkoji G."/>
            <person name="Steinauer M."/>
            <person name="Loker E.S."/>
        </authorList>
    </citation>
    <scope>NUCLEOTIDE SEQUENCE</scope>
    <source>
        <strain evidence="2">KasaAsao</strain>
    </source>
</reference>
<dbReference type="SUPFAM" id="SSF46689">
    <property type="entry name" value="Homeodomain-like"/>
    <property type="match status" value="1"/>
</dbReference>
<dbReference type="Proteomes" id="UP001233172">
    <property type="component" value="Unassembled WGS sequence"/>
</dbReference>
<dbReference type="EMBL" id="JASAOG010000072">
    <property type="protein sequence ID" value="KAK0055190.1"/>
    <property type="molecule type" value="Genomic_DNA"/>
</dbReference>
<protein>
    <submittedName>
        <fullName evidence="2">Zinc finger protein 708-like X2</fullName>
    </submittedName>
</protein>
<feature type="domain" description="HTH psq-type" evidence="1">
    <location>
        <begin position="19"/>
        <end position="50"/>
    </location>
</feature>